<reference evidence="1 2" key="1">
    <citation type="submission" date="2017-07" db="EMBL/GenBank/DDBJ databases">
        <title>Isolation and whole genome analysis of endospore-forming bacteria from heroin.</title>
        <authorList>
            <person name="Kalinowski J."/>
            <person name="Ahrens B."/>
            <person name="Al-Dilaimi A."/>
            <person name="Winkler A."/>
            <person name="Wibberg D."/>
            <person name="Schleenbecker U."/>
            <person name="Ruckert C."/>
            <person name="Wolfel R."/>
            <person name="Grass G."/>
        </authorList>
    </citation>
    <scope>NUCLEOTIDE SEQUENCE [LARGE SCALE GENOMIC DNA]</scope>
    <source>
        <strain evidence="1 2">7523-2</strain>
    </source>
</reference>
<dbReference type="GO" id="GO:0016301">
    <property type="term" value="F:kinase activity"/>
    <property type="evidence" value="ECO:0007669"/>
    <property type="project" value="UniProtKB-KW"/>
</dbReference>
<organism evidence="1 2">
    <name type="scientific">Shouchella clausii</name>
    <name type="common">Alkalihalobacillus clausii</name>
    <dbReference type="NCBI Taxonomy" id="79880"/>
    <lineage>
        <taxon>Bacteria</taxon>
        <taxon>Bacillati</taxon>
        <taxon>Bacillota</taxon>
        <taxon>Bacilli</taxon>
        <taxon>Bacillales</taxon>
        <taxon>Bacillaceae</taxon>
        <taxon>Shouchella</taxon>
    </lineage>
</organism>
<comment type="caution">
    <text evidence="1">The sequence shown here is derived from an EMBL/GenBank/DDBJ whole genome shotgun (WGS) entry which is preliminary data.</text>
</comment>
<keyword evidence="1" id="KW-0808">Transferase</keyword>
<dbReference type="Gene3D" id="3.40.1190.20">
    <property type="match status" value="1"/>
</dbReference>
<sequence length="70" mass="8104">YEKAKPHYEEMLHLADIVMMNEKDAMFVLGMYTEKEDRAEQLMELIPEVAKTYNISVIAGTHRSINSNNT</sequence>
<name>A0A268QUK5_SHOCL</name>
<dbReference type="Proteomes" id="UP000216133">
    <property type="component" value="Unassembled WGS sequence"/>
</dbReference>
<protein>
    <submittedName>
        <fullName evidence="1">2-dehydro-3-deoxygluconokinase</fullName>
    </submittedName>
</protein>
<proteinExistence type="predicted"/>
<dbReference type="AlphaFoldDB" id="A0A268QUK5"/>
<gene>
    <name evidence="1" type="ORF">CHH61_26070</name>
</gene>
<evidence type="ECO:0000313" key="1">
    <source>
        <dbReference type="EMBL" id="PAF11667.1"/>
    </source>
</evidence>
<dbReference type="InterPro" id="IPR029056">
    <property type="entry name" value="Ribokinase-like"/>
</dbReference>
<accession>A0A268QUK5</accession>
<keyword evidence="1" id="KW-0418">Kinase</keyword>
<evidence type="ECO:0000313" key="2">
    <source>
        <dbReference type="Proteomes" id="UP000216133"/>
    </source>
</evidence>
<dbReference type="EMBL" id="NPBS01000916">
    <property type="protein sequence ID" value="PAF11667.1"/>
    <property type="molecule type" value="Genomic_DNA"/>
</dbReference>
<dbReference type="SUPFAM" id="SSF53613">
    <property type="entry name" value="Ribokinase-like"/>
    <property type="match status" value="1"/>
</dbReference>
<feature type="non-terminal residue" evidence="1">
    <location>
        <position position="1"/>
    </location>
</feature>
<feature type="non-terminal residue" evidence="1">
    <location>
        <position position="70"/>
    </location>
</feature>